<comment type="caution">
    <text evidence="2">The sequence shown here is derived from an EMBL/GenBank/DDBJ whole genome shotgun (WGS) entry which is preliminary data.</text>
</comment>
<dbReference type="Gene3D" id="3.90.1150.10">
    <property type="entry name" value="Aspartate Aminotransferase, domain 1"/>
    <property type="match status" value="1"/>
</dbReference>
<evidence type="ECO:0000256" key="1">
    <source>
        <dbReference type="ARBA" id="ARBA00008954"/>
    </source>
</evidence>
<gene>
    <name evidence="2" type="ORF">ZHD862_LOCUS18023</name>
</gene>
<evidence type="ECO:0000313" key="2">
    <source>
        <dbReference type="EMBL" id="CAF1109326.1"/>
    </source>
</evidence>
<name>A0A814PR61_9BILA</name>
<protein>
    <submittedName>
        <fullName evidence="2">Uncharacterized protein</fullName>
    </submittedName>
</protein>
<comment type="similarity">
    <text evidence="1">Belongs to the class-III pyridoxal-phosphate-dependent aminotransferase family.</text>
</comment>
<dbReference type="InterPro" id="IPR015422">
    <property type="entry name" value="PyrdxlP-dep_Trfase_small"/>
</dbReference>
<proteinExistence type="inferred from homology"/>
<dbReference type="PANTHER" id="PTHR43094:SF1">
    <property type="entry name" value="AMINOTRANSFERASE CLASS-III"/>
    <property type="match status" value="1"/>
</dbReference>
<evidence type="ECO:0000313" key="3">
    <source>
        <dbReference type="Proteomes" id="UP000663864"/>
    </source>
</evidence>
<dbReference type="PANTHER" id="PTHR43094">
    <property type="entry name" value="AMINOTRANSFERASE"/>
    <property type="match status" value="1"/>
</dbReference>
<dbReference type="EMBL" id="CAJNOT010000918">
    <property type="protein sequence ID" value="CAF1109326.1"/>
    <property type="molecule type" value="Genomic_DNA"/>
</dbReference>
<sequence length="176" mass="20021">MTKYLTFRSDDKSEIDDTDNYYSISDDTCFKSNSDASDDDLSEYHPLDISLTSSLSHLLSMTIDTIISSSNKMKEMSKHKRRQCGRGLFWSVEFVKDKKTKETYPPTCSFIEPIIKECIERGLIVYAGTKGTVDGIHGDHILMAPPYTITEEELIFLVDTLKISIDVVFKSMHVLN</sequence>
<organism evidence="2 3">
    <name type="scientific">Rotaria sordida</name>
    <dbReference type="NCBI Taxonomy" id="392033"/>
    <lineage>
        <taxon>Eukaryota</taxon>
        <taxon>Metazoa</taxon>
        <taxon>Spiralia</taxon>
        <taxon>Gnathifera</taxon>
        <taxon>Rotifera</taxon>
        <taxon>Eurotatoria</taxon>
        <taxon>Bdelloidea</taxon>
        <taxon>Philodinida</taxon>
        <taxon>Philodinidae</taxon>
        <taxon>Rotaria</taxon>
    </lineage>
</organism>
<reference evidence="2" key="1">
    <citation type="submission" date="2021-02" db="EMBL/GenBank/DDBJ databases">
        <authorList>
            <person name="Nowell W R."/>
        </authorList>
    </citation>
    <scope>NUCLEOTIDE SEQUENCE</scope>
</reference>
<accession>A0A814PR61</accession>
<dbReference type="InterPro" id="IPR015424">
    <property type="entry name" value="PyrdxlP-dep_Trfase"/>
</dbReference>
<dbReference type="AlphaFoldDB" id="A0A814PR61"/>
<dbReference type="SUPFAM" id="SSF53383">
    <property type="entry name" value="PLP-dependent transferases"/>
    <property type="match status" value="1"/>
</dbReference>
<dbReference type="GO" id="GO:0005829">
    <property type="term" value="C:cytosol"/>
    <property type="evidence" value="ECO:0007669"/>
    <property type="project" value="TreeGrafter"/>
</dbReference>
<dbReference type="Proteomes" id="UP000663864">
    <property type="component" value="Unassembled WGS sequence"/>
</dbReference>